<dbReference type="GO" id="GO:0003824">
    <property type="term" value="F:catalytic activity"/>
    <property type="evidence" value="ECO:0007669"/>
    <property type="project" value="InterPro"/>
</dbReference>
<dbReference type="PANTHER" id="PTHR21339">
    <property type="entry name" value="RADICAL S-ADENOSYL METHIONINE DOMAIN-CONTAINING PROTEIN 2"/>
    <property type="match status" value="1"/>
</dbReference>
<evidence type="ECO:0000256" key="6">
    <source>
        <dbReference type="ARBA" id="ARBA00023014"/>
    </source>
</evidence>
<dbReference type="EMBL" id="VOSL01000004">
    <property type="protein sequence ID" value="TXD44294.1"/>
    <property type="molecule type" value="Genomic_DNA"/>
</dbReference>
<dbReference type="CDD" id="cd01335">
    <property type="entry name" value="Radical_SAM"/>
    <property type="match status" value="1"/>
</dbReference>
<comment type="cofactor">
    <cofactor evidence="1">
        <name>[4Fe-4S] cluster</name>
        <dbReference type="ChEBI" id="CHEBI:49883"/>
    </cofactor>
</comment>
<evidence type="ECO:0000256" key="7">
    <source>
        <dbReference type="ARBA" id="ARBA00023118"/>
    </source>
</evidence>
<dbReference type="Pfam" id="PF21448">
    <property type="entry name" value="DNMK"/>
    <property type="match status" value="1"/>
</dbReference>
<keyword evidence="3" id="KW-0949">S-adenosyl-L-methionine</keyword>
<dbReference type="NCBIfam" id="NF038283">
    <property type="entry name" value="viperin_w_prok"/>
    <property type="match status" value="1"/>
</dbReference>
<dbReference type="Proteomes" id="UP000321046">
    <property type="component" value="Unassembled WGS sequence"/>
</dbReference>
<name>A0A5C6XP44_9DELT</name>
<dbReference type="InterPro" id="IPR051196">
    <property type="entry name" value="RSAD2/Viperin_antiviral"/>
</dbReference>
<accession>A0A5C6XP44</accession>
<gene>
    <name evidence="10" type="ORF">FRC96_00625</name>
</gene>
<dbReference type="SFLD" id="SFLDG01067">
    <property type="entry name" value="SPASM/twitch_domain_containing"/>
    <property type="match status" value="1"/>
</dbReference>
<evidence type="ECO:0000256" key="4">
    <source>
        <dbReference type="ARBA" id="ARBA00022723"/>
    </source>
</evidence>
<dbReference type="SFLD" id="SFLDS00029">
    <property type="entry name" value="Radical_SAM"/>
    <property type="match status" value="1"/>
</dbReference>
<evidence type="ECO:0000256" key="3">
    <source>
        <dbReference type="ARBA" id="ARBA00022691"/>
    </source>
</evidence>
<protein>
    <recommendedName>
        <fullName evidence="8">S-adenosylmethionine-dependent nucleotide dehydratase</fullName>
    </recommendedName>
</protein>
<dbReference type="SUPFAM" id="SSF102114">
    <property type="entry name" value="Radical SAM enzymes"/>
    <property type="match status" value="1"/>
</dbReference>
<dbReference type="InterPro" id="IPR027417">
    <property type="entry name" value="P-loop_NTPase"/>
</dbReference>
<evidence type="ECO:0000313" key="11">
    <source>
        <dbReference type="Proteomes" id="UP000321046"/>
    </source>
</evidence>
<organism evidence="10 11">
    <name type="scientific">Lujinxingia vulgaris</name>
    <dbReference type="NCBI Taxonomy" id="2600176"/>
    <lineage>
        <taxon>Bacteria</taxon>
        <taxon>Deltaproteobacteria</taxon>
        <taxon>Bradymonadales</taxon>
        <taxon>Lujinxingiaceae</taxon>
        <taxon>Lujinxingia</taxon>
    </lineage>
</organism>
<comment type="caution">
    <text evidence="10">The sequence shown here is derived from an EMBL/GenBank/DDBJ whole genome shotgun (WGS) entry which is preliminary data.</text>
</comment>
<dbReference type="SUPFAM" id="SSF52540">
    <property type="entry name" value="P-loop containing nucleoside triphosphate hydrolases"/>
    <property type="match status" value="1"/>
</dbReference>
<feature type="domain" description="Radical SAM core" evidence="9">
    <location>
        <begin position="21"/>
        <end position="245"/>
    </location>
</feature>
<dbReference type="SMART" id="SM00729">
    <property type="entry name" value="Elp3"/>
    <property type="match status" value="1"/>
</dbReference>
<dbReference type="GO" id="GO:0051539">
    <property type="term" value="F:4 iron, 4 sulfur cluster binding"/>
    <property type="evidence" value="ECO:0007669"/>
    <property type="project" value="UniProtKB-KW"/>
</dbReference>
<reference evidence="10 11" key="1">
    <citation type="submission" date="2019-08" db="EMBL/GenBank/DDBJ databases">
        <title>Bradymonadales sp. TMQ2.</title>
        <authorList>
            <person name="Liang Q."/>
        </authorList>
    </citation>
    <scope>NUCLEOTIDE SEQUENCE [LARGE SCALE GENOMIC DNA]</scope>
    <source>
        <strain evidence="10 11">TMQ2</strain>
    </source>
</reference>
<evidence type="ECO:0000256" key="5">
    <source>
        <dbReference type="ARBA" id="ARBA00023004"/>
    </source>
</evidence>
<evidence type="ECO:0000259" key="9">
    <source>
        <dbReference type="PROSITE" id="PS51918"/>
    </source>
</evidence>
<keyword evidence="2" id="KW-0004">4Fe-4S</keyword>
<proteinExistence type="predicted"/>
<dbReference type="InterPro" id="IPR006638">
    <property type="entry name" value="Elp3/MiaA/NifB-like_rSAM"/>
</dbReference>
<dbReference type="CDD" id="cd02019">
    <property type="entry name" value="NK"/>
    <property type="match status" value="1"/>
</dbReference>
<dbReference type="InterPro" id="IPR007197">
    <property type="entry name" value="rSAM"/>
</dbReference>
<dbReference type="InterPro" id="IPR058240">
    <property type="entry name" value="rSAM_sf"/>
</dbReference>
<keyword evidence="5" id="KW-0408">Iron</keyword>
<dbReference type="Pfam" id="PF04055">
    <property type="entry name" value="Radical_SAM"/>
    <property type="match status" value="1"/>
</dbReference>
<keyword evidence="7" id="KW-0051">Antiviral defense</keyword>
<keyword evidence="6" id="KW-0411">Iron-sulfur</keyword>
<dbReference type="Gene3D" id="3.20.20.70">
    <property type="entry name" value="Aldolase class I"/>
    <property type="match status" value="1"/>
</dbReference>
<dbReference type="PANTHER" id="PTHR21339:SF0">
    <property type="entry name" value="S-ADENOSYLMETHIONINE-DEPENDENT NUCLEOTIDE DEHYDRATASE RSAD2"/>
    <property type="match status" value="1"/>
</dbReference>
<dbReference type="OrthoDB" id="308557at2"/>
<dbReference type="InterPro" id="IPR048444">
    <property type="entry name" value="DNMK"/>
</dbReference>
<sequence length="506" mass="55156">MTGAGGDGVTKTNAGEKATLGKRRLPLSVNYHINTHCNFACKFCFATFEDSKAELGGCMLKEQQQLAILDALVAAGAEKITFVGGEPTLIPWLPKLVERAKKSGVTTMIVTNGFRLEGELFEALAPNLDWIAFSVDSADVAINRASGRAAKKGGGVLPAAEMVRRAAIARNRGIRIKLNTVVHQLNCKEDMSDFVAAMKPERWKLFQVLPVKGQNDGSVESLLIERSQFDAYVERHRHVEACGVEVVPECNDAMRGSYAMVDPAGRFFDNTEGGHTYSKPILEVGVEAAFKEVSFDAQKFEARGALYDWANDGDSERSPLIAISGVSGAGKDSAGQILSEELGYVRVAIADPLKELVGVLFGLTEEQLWGAQRNEVVEELGRSPRKLYQELGSFCREIDPNVWLRIALRRIRELIGEGQRVVCTDVRTHEEFEALQAEGASVWHITRRGAGAPEELSADATEREAQELARREVGVVIDNDGTLEELREKVLNAARSISPASAAIGT</sequence>
<dbReference type="PROSITE" id="PS51918">
    <property type="entry name" value="RADICAL_SAM"/>
    <property type="match status" value="1"/>
</dbReference>
<dbReference type="InterPro" id="IPR013785">
    <property type="entry name" value="Aldolase_TIM"/>
</dbReference>
<dbReference type="Gene3D" id="3.40.50.300">
    <property type="entry name" value="P-loop containing nucleotide triphosphate hydrolases"/>
    <property type="match status" value="1"/>
</dbReference>
<evidence type="ECO:0000256" key="1">
    <source>
        <dbReference type="ARBA" id="ARBA00001966"/>
    </source>
</evidence>
<dbReference type="GO" id="GO:0046872">
    <property type="term" value="F:metal ion binding"/>
    <property type="evidence" value="ECO:0007669"/>
    <property type="project" value="UniProtKB-KW"/>
</dbReference>
<evidence type="ECO:0000256" key="8">
    <source>
        <dbReference type="ARBA" id="ARBA00039667"/>
    </source>
</evidence>
<evidence type="ECO:0000256" key="2">
    <source>
        <dbReference type="ARBA" id="ARBA00022485"/>
    </source>
</evidence>
<dbReference type="SFLD" id="SFLDG01088">
    <property type="entry name" value="antiviral_proteins"/>
    <property type="match status" value="1"/>
</dbReference>
<dbReference type="AlphaFoldDB" id="A0A5C6XP44"/>
<dbReference type="GO" id="GO:0051607">
    <property type="term" value="P:defense response to virus"/>
    <property type="evidence" value="ECO:0007669"/>
    <property type="project" value="UniProtKB-KW"/>
</dbReference>
<keyword evidence="4" id="KW-0479">Metal-binding</keyword>
<evidence type="ECO:0000313" key="10">
    <source>
        <dbReference type="EMBL" id="TXD44294.1"/>
    </source>
</evidence>